<evidence type="ECO:0000313" key="1">
    <source>
        <dbReference type="EMBL" id="GEO40063.1"/>
    </source>
</evidence>
<evidence type="ECO:0000313" key="2">
    <source>
        <dbReference type="Proteomes" id="UP000321523"/>
    </source>
</evidence>
<accession>A0A512DUC6</accession>
<keyword evidence="2" id="KW-1185">Reference proteome</keyword>
<sequence>MTEASSEKFEGLITPDELRKITEDKEMAELRKALEHQKKVESEQKDVYQAFMNQHVHPEAKARVTAAVRRAAERGEKEIQVMRFSSEFCTDSGRAINNFEPNWPETLTGFAKEAYDAWDQNLRPLGYKLRAQILNYPNGMPGDVGMILYW</sequence>
<organism evidence="1 2">
    <name type="scientific">Skermanella aerolata</name>
    <dbReference type="NCBI Taxonomy" id="393310"/>
    <lineage>
        <taxon>Bacteria</taxon>
        <taxon>Pseudomonadati</taxon>
        <taxon>Pseudomonadota</taxon>
        <taxon>Alphaproteobacteria</taxon>
        <taxon>Rhodospirillales</taxon>
        <taxon>Azospirillaceae</taxon>
        <taxon>Skermanella</taxon>
    </lineage>
</organism>
<dbReference type="Proteomes" id="UP000321523">
    <property type="component" value="Unassembled WGS sequence"/>
</dbReference>
<comment type="caution">
    <text evidence="1">The sequence shown here is derived from an EMBL/GenBank/DDBJ whole genome shotgun (WGS) entry which is preliminary data.</text>
</comment>
<dbReference type="OrthoDB" id="7871683at2"/>
<name>A0A512DUC6_9PROT</name>
<gene>
    <name evidence="1" type="ORF">SAE02_42110</name>
</gene>
<dbReference type="AlphaFoldDB" id="A0A512DUC6"/>
<protein>
    <submittedName>
        <fullName evidence="1">Uncharacterized protein</fullName>
    </submittedName>
</protein>
<proteinExistence type="predicted"/>
<dbReference type="RefSeq" id="WP_044432949.1">
    <property type="nucleotide sequence ID" value="NZ_BJYZ01000019.1"/>
</dbReference>
<dbReference type="EMBL" id="BJYZ01000019">
    <property type="protein sequence ID" value="GEO40063.1"/>
    <property type="molecule type" value="Genomic_DNA"/>
</dbReference>
<reference evidence="1 2" key="1">
    <citation type="submission" date="2019-07" db="EMBL/GenBank/DDBJ databases">
        <title>Whole genome shotgun sequence of Skermanella aerolata NBRC 106429.</title>
        <authorList>
            <person name="Hosoyama A."/>
            <person name="Uohara A."/>
            <person name="Ohji S."/>
            <person name="Ichikawa N."/>
        </authorList>
    </citation>
    <scope>NUCLEOTIDE SEQUENCE [LARGE SCALE GENOMIC DNA]</scope>
    <source>
        <strain evidence="1 2">NBRC 106429</strain>
    </source>
</reference>